<dbReference type="AlphaFoldDB" id="A0A5C3K9Z0"/>
<name>A0A5C3K9Z0_COPMA</name>
<sequence>MTSPTVPGYFTCALARAAADQESTGLATQTPETQDNNDTNDYKDDPDSTKILQQLTLTKEIDPNLMLKAKMARAEASRRDQELQEQQMGMSGETQQAHTPLESWAQA</sequence>
<proteinExistence type="predicted"/>
<keyword evidence="3" id="KW-1185">Reference proteome</keyword>
<feature type="region of interest" description="Disordered" evidence="1">
    <location>
        <begin position="70"/>
        <end position="107"/>
    </location>
</feature>
<dbReference type="Proteomes" id="UP000307440">
    <property type="component" value="Unassembled WGS sequence"/>
</dbReference>
<feature type="compositionally biased region" description="Polar residues" evidence="1">
    <location>
        <begin position="21"/>
        <end position="39"/>
    </location>
</feature>
<feature type="region of interest" description="Disordered" evidence="1">
    <location>
        <begin position="20"/>
        <end position="47"/>
    </location>
</feature>
<evidence type="ECO:0000256" key="1">
    <source>
        <dbReference type="SAM" id="MobiDB-lite"/>
    </source>
</evidence>
<feature type="compositionally biased region" description="Polar residues" evidence="1">
    <location>
        <begin position="84"/>
        <end position="98"/>
    </location>
</feature>
<evidence type="ECO:0000313" key="2">
    <source>
        <dbReference type="EMBL" id="TFK16748.1"/>
    </source>
</evidence>
<accession>A0A5C3K9Z0</accession>
<gene>
    <name evidence="2" type="ORF">FA15DRAFT_711453</name>
</gene>
<dbReference type="EMBL" id="ML210653">
    <property type="protein sequence ID" value="TFK16748.1"/>
    <property type="molecule type" value="Genomic_DNA"/>
</dbReference>
<protein>
    <submittedName>
        <fullName evidence="2">Uncharacterized protein</fullName>
    </submittedName>
</protein>
<organism evidence="2 3">
    <name type="scientific">Coprinopsis marcescibilis</name>
    <name type="common">Agaric fungus</name>
    <name type="synonym">Psathyrella marcescibilis</name>
    <dbReference type="NCBI Taxonomy" id="230819"/>
    <lineage>
        <taxon>Eukaryota</taxon>
        <taxon>Fungi</taxon>
        <taxon>Dikarya</taxon>
        <taxon>Basidiomycota</taxon>
        <taxon>Agaricomycotina</taxon>
        <taxon>Agaricomycetes</taxon>
        <taxon>Agaricomycetidae</taxon>
        <taxon>Agaricales</taxon>
        <taxon>Agaricineae</taxon>
        <taxon>Psathyrellaceae</taxon>
        <taxon>Coprinopsis</taxon>
    </lineage>
</organism>
<evidence type="ECO:0000313" key="3">
    <source>
        <dbReference type="Proteomes" id="UP000307440"/>
    </source>
</evidence>
<reference evidence="2 3" key="1">
    <citation type="journal article" date="2019" name="Nat. Ecol. Evol.">
        <title>Megaphylogeny resolves global patterns of mushroom evolution.</title>
        <authorList>
            <person name="Varga T."/>
            <person name="Krizsan K."/>
            <person name="Foldi C."/>
            <person name="Dima B."/>
            <person name="Sanchez-Garcia M."/>
            <person name="Sanchez-Ramirez S."/>
            <person name="Szollosi G.J."/>
            <person name="Szarkandi J.G."/>
            <person name="Papp V."/>
            <person name="Albert L."/>
            <person name="Andreopoulos W."/>
            <person name="Angelini C."/>
            <person name="Antonin V."/>
            <person name="Barry K.W."/>
            <person name="Bougher N.L."/>
            <person name="Buchanan P."/>
            <person name="Buyck B."/>
            <person name="Bense V."/>
            <person name="Catcheside P."/>
            <person name="Chovatia M."/>
            <person name="Cooper J."/>
            <person name="Damon W."/>
            <person name="Desjardin D."/>
            <person name="Finy P."/>
            <person name="Geml J."/>
            <person name="Haridas S."/>
            <person name="Hughes K."/>
            <person name="Justo A."/>
            <person name="Karasinski D."/>
            <person name="Kautmanova I."/>
            <person name="Kiss B."/>
            <person name="Kocsube S."/>
            <person name="Kotiranta H."/>
            <person name="LaButti K.M."/>
            <person name="Lechner B.E."/>
            <person name="Liimatainen K."/>
            <person name="Lipzen A."/>
            <person name="Lukacs Z."/>
            <person name="Mihaltcheva S."/>
            <person name="Morgado L.N."/>
            <person name="Niskanen T."/>
            <person name="Noordeloos M.E."/>
            <person name="Ohm R.A."/>
            <person name="Ortiz-Santana B."/>
            <person name="Ovrebo C."/>
            <person name="Racz N."/>
            <person name="Riley R."/>
            <person name="Savchenko A."/>
            <person name="Shiryaev A."/>
            <person name="Soop K."/>
            <person name="Spirin V."/>
            <person name="Szebenyi C."/>
            <person name="Tomsovsky M."/>
            <person name="Tulloss R.E."/>
            <person name="Uehling J."/>
            <person name="Grigoriev I.V."/>
            <person name="Vagvolgyi C."/>
            <person name="Papp T."/>
            <person name="Martin F.M."/>
            <person name="Miettinen O."/>
            <person name="Hibbett D.S."/>
            <person name="Nagy L.G."/>
        </authorList>
    </citation>
    <scope>NUCLEOTIDE SEQUENCE [LARGE SCALE GENOMIC DNA]</scope>
    <source>
        <strain evidence="2 3">CBS 121175</strain>
    </source>
</reference>
<feature type="compositionally biased region" description="Basic and acidic residues" evidence="1">
    <location>
        <begin position="72"/>
        <end position="82"/>
    </location>
</feature>